<organism evidence="1 2">
    <name type="scientific">Platanthera guangdongensis</name>
    <dbReference type="NCBI Taxonomy" id="2320717"/>
    <lineage>
        <taxon>Eukaryota</taxon>
        <taxon>Viridiplantae</taxon>
        <taxon>Streptophyta</taxon>
        <taxon>Embryophyta</taxon>
        <taxon>Tracheophyta</taxon>
        <taxon>Spermatophyta</taxon>
        <taxon>Magnoliopsida</taxon>
        <taxon>Liliopsida</taxon>
        <taxon>Asparagales</taxon>
        <taxon>Orchidaceae</taxon>
        <taxon>Orchidoideae</taxon>
        <taxon>Orchideae</taxon>
        <taxon>Orchidinae</taxon>
        <taxon>Platanthera</taxon>
    </lineage>
</organism>
<dbReference type="EMBL" id="JBBWWR010000002">
    <property type="protein sequence ID" value="KAK8970532.1"/>
    <property type="molecule type" value="Genomic_DNA"/>
</dbReference>
<evidence type="ECO:0008006" key="3">
    <source>
        <dbReference type="Google" id="ProtNLM"/>
    </source>
</evidence>
<dbReference type="Proteomes" id="UP001412067">
    <property type="component" value="Unassembled WGS sequence"/>
</dbReference>
<reference evidence="1 2" key="1">
    <citation type="journal article" date="2022" name="Nat. Plants">
        <title>Genomes of leafy and leafless Platanthera orchids illuminate the evolution of mycoheterotrophy.</title>
        <authorList>
            <person name="Li M.H."/>
            <person name="Liu K.W."/>
            <person name="Li Z."/>
            <person name="Lu H.C."/>
            <person name="Ye Q.L."/>
            <person name="Zhang D."/>
            <person name="Wang J.Y."/>
            <person name="Li Y.F."/>
            <person name="Zhong Z.M."/>
            <person name="Liu X."/>
            <person name="Yu X."/>
            <person name="Liu D.K."/>
            <person name="Tu X.D."/>
            <person name="Liu B."/>
            <person name="Hao Y."/>
            <person name="Liao X.Y."/>
            <person name="Jiang Y.T."/>
            <person name="Sun W.H."/>
            <person name="Chen J."/>
            <person name="Chen Y.Q."/>
            <person name="Ai Y."/>
            <person name="Zhai J.W."/>
            <person name="Wu S.S."/>
            <person name="Zhou Z."/>
            <person name="Hsiao Y.Y."/>
            <person name="Wu W.L."/>
            <person name="Chen Y.Y."/>
            <person name="Lin Y.F."/>
            <person name="Hsu J.L."/>
            <person name="Li C.Y."/>
            <person name="Wang Z.W."/>
            <person name="Zhao X."/>
            <person name="Zhong W.Y."/>
            <person name="Ma X.K."/>
            <person name="Ma L."/>
            <person name="Huang J."/>
            <person name="Chen G.Z."/>
            <person name="Huang M.Z."/>
            <person name="Huang L."/>
            <person name="Peng D.H."/>
            <person name="Luo Y.B."/>
            <person name="Zou S.Q."/>
            <person name="Chen S.P."/>
            <person name="Lan S."/>
            <person name="Tsai W.C."/>
            <person name="Van de Peer Y."/>
            <person name="Liu Z.J."/>
        </authorList>
    </citation>
    <scope>NUCLEOTIDE SEQUENCE [LARGE SCALE GENOMIC DNA]</scope>
    <source>
        <strain evidence="1">Lor288</strain>
    </source>
</reference>
<proteinExistence type="predicted"/>
<name>A0ABR2N2A1_9ASPA</name>
<accession>A0ABR2N2A1</accession>
<evidence type="ECO:0000313" key="1">
    <source>
        <dbReference type="EMBL" id="KAK8970532.1"/>
    </source>
</evidence>
<comment type="caution">
    <text evidence="1">The sequence shown here is derived from an EMBL/GenBank/DDBJ whole genome shotgun (WGS) entry which is preliminary data.</text>
</comment>
<protein>
    <recommendedName>
        <fullName evidence="3">RNase H type-1 domain-containing protein</fullName>
    </recommendedName>
</protein>
<gene>
    <name evidence="1" type="ORF">KSP40_PGU014773</name>
</gene>
<keyword evidence="2" id="KW-1185">Reference proteome</keyword>
<sequence>MESAAIIIHALSDAEPWNWNVQRNHQSIWTSPPVGWLKINYDGSIRENFKGRLVCVVRNHLGEPLAARGLKSRRCSVGMTEFMSATEGIALAKIFLNEAAGVILEGESSTACDILQRIISGAFSGNAEA</sequence>
<evidence type="ECO:0000313" key="2">
    <source>
        <dbReference type="Proteomes" id="UP001412067"/>
    </source>
</evidence>